<dbReference type="InterPro" id="IPR019080">
    <property type="entry name" value="YqaJ_viral_recombinase"/>
</dbReference>
<dbReference type="InterPro" id="IPR011335">
    <property type="entry name" value="Restrct_endonuc-II-like"/>
</dbReference>
<comment type="caution">
    <text evidence="2">The sequence shown here is derived from an EMBL/GenBank/DDBJ whole genome shotgun (WGS) entry which is preliminary data.</text>
</comment>
<dbReference type="SUPFAM" id="SSF52980">
    <property type="entry name" value="Restriction endonuclease-like"/>
    <property type="match status" value="1"/>
</dbReference>
<accession>A0A350P1A4</accession>
<dbReference type="EMBL" id="DNAN01000170">
    <property type="protein sequence ID" value="HAW75071.1"/>
    <property type="molecule type" value="Genomic_DNA"/>
</dbReference>
<evidence type="ECO:0000259" key="1">
    <source>
        <dbReference type="Pfam" id="PF09588"/>
    </source>
</evidence>
<evidence type="ECO:0000313" key="2">
    <source>
        <dbReference type="EMBL" id="HAW75071.1"/>
    </source>
</evidence>
<dbReference type="InterPro" id="IPR011604">
    <property type="entry name" value="PDDEXK-like_dom_sf"/>
</dbReference>
<feature type="domain" description="YqaJ viral recombinase" evidence="1">
    <location>
        <begin position="46"/>
        <end position="167"/>
    </location>
</feature>
<gene>
    <name evidence="2" type="ORF">DCW74_04955</name>
</gene>
<protein>
    <recommendedName>
        <fullName evidence="1">YqaJ viral recombinase domain-containing protein</fullName>
    </recommendedName>
</protein>
<proteinExistence type="predicted"/>
<evidence type="ECO:0000313" key="3">
    <source>
        <dbReference type="Proteomes" id="UP000263517"/>
    </source>
</evidence>
<organism evidence="2 3">
    <name type="scientific">Alteromonas australica</name>
    <dbReference type="NCBI Taxonomy" id="589873"/>
    <lineage>
        <taxon>Bacteria</taxon>
        <taxon>Pseudomonadati</taxon>
        <taxon>Pseudomonadota</taxon>
        <taxon>Gammaproteobacteria</taxon>
        <taxon>Alteromonadales</taxon>
        <taxon>Alteromonadaceae</taxon>
        <taxon>Alteromonas/Salinimonas group</taxon>
        <taxon>Alteromonas</taxon>
    </lineage>
</organism>
<dbReference type="Pfam" id="PF09588">
    <property type="entry name" value="YqaJ"/>
    <property type="match status" value="1"/>
</dbReference>
<sequence length="310" mass="35784">MVQSFFPSLDFAPCRGRKQGGWVEHGLLHGGHANPTTTAQELQMNRKGFIGGSDLYAIENGNWHDLWLIKTGRKEPDDLSNIFRVNLGSETELFNMRWFEIQTGNIVETVQKEVGMNYEGIPLKGTLDGILQNGDIIECKHTSNFNKMSDILDKYMGQIQFYMWISNRYQTHMSVIFGNDWDTCIVKRDNEIMERYRSLMKRFWEYVRTDTEPPNDIISEKIDWSKIEVNGLVARDATDNNHFVDAAHTFMSTQDQAKEHEQAKKDLRSMINDNEREVFCDLSRDGRVSVKRDKRGACRVSINNKEAANG</sequence>
<dbReference type="AlphaFoldDB" id="A0A350P1A4"/>
<name>A0A350P1A4_9ALTE</name>
<dbReference type="Proteomes" id="UP000263517">
    <property type="component" value="Unassembled WGS sequence"/>
</dbReference>
<dbReference type="Gene3D" id="3.90.320.10">
    <property type="match status" value="1"/>
</dbReference>
<reference evidence="2 3" key="1">
    <citation type="journal article" date="2018" name="Nat. Biotechnol.">
        <title>A standardized bacterial taxonomy based on genome phylogeny substantially revises the tree of life.</title>
        <authorList>
            <person name="Parks D.H."/>
            <person name="Chuvochina M."/>
            <person name="Waite D.W."/>
            <person name="Rinke C."/>
            <person name="Skarshewski A."/>
            <person name="Chaumeil P.A."/>
            <person name="Hugenholtz P."/>
        </authorList>
    </citation>
    <scope>NUCLEOTIDE SEQUENCE [LARGE SCALE GENOMIC DNA]</scope>
    <source>
        <strain evidence="2">UBA11978</strain>
    </source>
</reference>